<evidence type="ECO:0000313" key="3">
    <source>
        <dbReference type="Proteomes" id="UP000277580"/>
    </source>
</evidence>
<dbReference type="STRING" id="1392247.A0A3N4L769"/>
<dbReference type="InterPro" id="IPR036047">
    <property type="entry name" value="F-box-like_dom_sf"/>
</dbReference>
<gene>
    <name evidence="2" type="ORF">P167DRAFT_126310</name>
</gene>
<evidence type="ECO:0000256" key="1">
    <source>
        <dbReference type="SAM" id="Coils"/>
    </source>
</evidence>
<evidence type="ECO:0000313" key="2">
    <source>
        <dbReference type="EMBL" id="RPB17332.1"/>
    </source>
</evidence>
<sequence length="582" mass="64793">MSLPTLPFNVLAAIVIKGQLQLRDIASIRHVCRDWNTAFSQPTLCASLLGHFFPFAQETYDATTATTGKKRYDDFNAVCSRLHRLKTGKWSLNWEVAFPAPPHMDSYAAPEIFPPDGFRLVDTDSDEGYFLTAYAEDNLMSVRITVRNLINGQDIHVSIPREELSGIYMNRGRVLLVYSRGDNSTMFILTDCRDGGNGRTLWSANVNTSVFHGVVESDSTAGRRRLQPVFNEHYIAFLNSLDNSGGSRIMIMRFHALTSSNDLSTETELLELQLSISPATLISLKPDTSGFHLLIAQKFPHRQFPDHENLHRVVLVQATSGKVTRAFNFIVAPYFSLVPERDMEMFFSPSGDSVIIWGSIRCEEYRGGGILGQVMIYPIFGGPATIRYLKTPDKGADPVEKNIETRYAPDLGLISYGHTVVGFESLNLDFRPAGTGAHINPFNNPPSAWNTIPTKHPLPTLEIGSHWIYSESTASNGDVTIEMMRIAPPPLLIPENQWTSPNSKRSSWFLNSSTATAPGSSAASILGVGLHPADAAAQIAQVDAEELAARLKMMERERARETKRKSWEEVKKGWKAKLFGWR</sequence>
<dbReference type="EMBL" id="ML119106">
    <property type="protein sequence ID" value="RPB17332.1"/>
    <property type="molecule type" value="Genomic_DNA"/>
</dbReference>
<dbReference type="Proteomes" id="UP000277580">
    <property type="component" value="Unassembled WGS sequence"/>
</dbReference>
<accession>A0A3N4L769</accession>
<dbReference type="InParanoid" id="A0A3N4L769"/>
<proteinExistence type="predicted"/>
<dbReference type="AlphaFoldDB" id="A0A3N4L769"/>
<dbReference type="SUPFAM" id="SSF81383">
    <property type="entry name" value="F-box domain"/>
    <property type="match status" value="1"/>
</dbReference>
<feature type="coiled-coil region" evidence="1">
    <location>
        <begin position="537"/>
        <end position="564"/>
    </location>
</feature>
<evidence type="ECO:0008006" key="4">
    <source>
        <dbReference type="Google" id="ProtNLM"/>
    </source>
</evidence>
<protein>
    <recommendedName>
        <fullName evidence="4">F-box domain-containing protein</fullName>
    </recommendedName>
</protein>
<dbReference type="OrthoDB" id="5298104at2759"/>
<name>A0A3N4L769_9PEZI</name>
<reference evidence="2 3" key="1">
    <citation type="journal article" date="2018" name="Nat. Ecol. Evol.">
        <title>Pezizomycetes genomes reveal the molecular basis of ectomycorrhizal truffle lifestyle.</title>
        <authorList>
            <person name="Murat C."/>
            <person name="Payen T."/>
            <person name="Noel B."/>
            <person name="Kuo A."/>
            <person name="Morin E."/>
            <person name="Chen J."/>
            <person name="Kohler A."/>
            <person name="Krizsan K."/>
            <person name="Balestrini R."/>
            <person name="Da Silva C."/>
            <person name="Montanini B."/>
            <person name="Hainaut M."/>
            <person name="Levati E."/>
            <person name="Barry K.W."/>
            <person name="Belfiori B."/>
            <person name="Cichocki N."/>
            <person name="Clum A."/>
            <person name="Dockter R.B."/>
            <person name="Fauchery L."/>
            <person name="Guy J."/>
            <person name="Iotti M."/>
            <person name="Le Tacon F."/>
            <person name="Lindquist E.A."/>
            <person name="Lipzen A."/>
            <person name="Malagnac F."/>
            <person name="Mello A."/>
            <person name="Molinier V."/>
            <person name="Miyauchi S."/>
            <person name="Poulain J."/>
            <person name="Riccioni C."/>
            <person name="Rubini A."/>
            <person name="Sitrit Y."/>
            <person name="Splivallo R."/>
            <person name="Traeger S."/>
            <person name="Wang M."/>
            <person name="Zifcakova L."/>
            <person name="Wipf D."/>
            <person name="Zambonelli A."/>
            <person name="Paolocci F."/>
            <person name="Nowrousian M."/>
            <person name="Ottonello S."/>
            <person name="Baldrian P."/>
            <person name="Spatafora J.W."/>
            <person name="Henrissat B."/>
            <person name="Nagy L.G."/>
            <person name="Aury J.M."/>
            <person name="Wincker P."/>
            <person name="Grigoriev I.V."/>
            <person name="Bonfante P."/>
            <person name="Martin F.M."/>
        </authorList>
    </citation>
    <scope>NUCLEOTIDE SEQUENCE [LARGE SCALE GENOMIC DNA]</scope>
    <source>
        <strain evidence="2 3">CCBAS932</strain>
    </source>
</reference>
<organism evidence="2 3">
    <name type="scientific">Morchella conica CCBAS932</name>
    <dbReference type="NCBI Taxonomy" id="1392247"/>
    <lineage>
        <taxon>Eukaryota</taxon>
        <taxon>Fungi</taxon>
        <taxon>Dikarya</taxon>
        <taxon>Ascomycota</taxon>
        <taxon>Pezizomycotina</taxon>
        <taxon>Pezizomycetes</taxon>
        <taxon>Pezizales</taxon>
        <taxon>Morchellaceae</taxon>
        <taxon>Morchella</taxon>
    </lineage>
</organism>
<keyword evidence="1" id="KW-0175">Coiled coil</keyword>
<keyword evidence="3" id="KW-1185">Reference proteome</keyword>